<keyword evidence="14" id="KW-0150">Chloroplast</keyword>
<evidence type="ECO:0000256" key="3">
    <source>
        <dbReference type="ARBA" id="ARBA00022547"/>
    </source>
</evidence>
<protein>
    <recommendedName>
        <fullName evidence="11">ATP synthase subunit b, chloroplastic</fullName>
    </recommendedName>
    <alternativeName>
        <fullName evidence="11">ATP synthase F(0) sector subunit b</fullName>
    </alternativeName>
    <alternativeName>
        <fullName evidence="11">ATPase subunit I</fullName>
    </alternativeName>
</protein>
<keyword evidence="13" id="KW-0175">Coiled coil</keyword>
<dbReference type="PANTHER" id="PTHR34264:SF3">
    <property type="entry name" value="ATP SYNTHASE SUBUNIT B, CHLOROPLASTIC"/>
    <property type="match status" value="1"/>
</dbReference>
<evidence type="ECO:0000256" key="6">
    <source>
        <dbReference type="ARBA" id="ARBA00022989"/>
    </source>
</evidence>
<keyword evidence="14" id="KW-0934">Plastid</keyword>
<comment type="subcellular location">
    <subcellularLocation>
        <location evidence="1">Membrane</location>
        <topology evidence="1">Single-pass membrane protein</topology>
    </subcellularLocation>
    <subcellularLocation>
        <location evidence="11">Plastid</location>
        <location evidence="11">Chloroplast thylakoid membrane</location>
        <topology evidence="11">Single-pass membrane protein</topology>
    </subcellularLocation>
</comment>
<keyword evidence="7 11" id="KW-0406">Ion transport</keyword>
<keyword evidence="9 11" id="KW-0066">ATP synthesis</keyword>
<dbReference type="GO" id="GO:0046933">
    <property type="term" value="F:proton-transporting ATP synthase activity, rotational mechanism"/>
    <property type="evidence" value="ECO:0007669"/>
    <property type="project" value="UniProtKB-UniRule"/>
</dbReference>
<dbReference type="HAMAP" id="MF_01398">
    <property type="entry name" value="ATP_synth_b_bprime"/>
    <property type="match status" value="1"/>
</dbReference>
<comment type="function">
    <text evidence="10 11">F(1)F(0) ATP synthase produces ATP from ADP in the presence of a proton or sodium gradient. F-type ATPases consist of two structural domains, F(1) containing the extramembraneous catalytic core and F(0) containing the membrane proton channel, linked together by a central stalk and a peripheral stalk. During catalysis, ATP synthesis in the catalytic domain of F(1) is coupled via a rotary mechanism of the central stalk subunits to proton translocation.</text>
</comment>
<evidence type="ECO:0000256" key="1">
    <source>
        <dbReference type="ARBA" id="ARBA00004167"/>
    </source>
</evidence>
<keyword evidence="5 11" id="KW-0375">Hydrogen ion transport</keyword>
<evidence type="ECO:0000256" key="12">
    <source>
        <dbReference type="RuleBase" id="RU003848"/>
    </source>
</evidence>
<name>A0A2Z4MAF4_9CHLO</name>
<evidence type="ECO:0000256" key="11">
    <source>
        <dbReference type="HAMAP-Rule" id="MF_01398"/>
    </source>
</evidence>
<reference evidence="14" key="1">
    <citation type="submission" date="2017-12" db="EMBL/GenBank/DDBJ databases">
        <title>Resolution of core Chlorophyta phylogeny using heterogeneous models with AT-rich chloroplast sequence data.</title>
        <authorList>
            <person name="Fang L."/>
        </authorList>
    </citation>
    <scope>NUCLEOTIDE SEQUENCE</scope>
</reference>
<evidence type="ECO:0000256" key="2">
    <source>
        <dbReference type="ARBA" id="ARBA00022448"/>
    </source>
</evidence>
<dbReference type="Pfam" id="PF00430">
    <property type="entry name" value="ATP-synt_B"/>
    <property type="match status" value="1"/>
</dbReference>
<keyword evidence="2 11" id="KW-0813">Transport</keyword>
<evidence type="ECO:0000256" key="4">
    <source>
        <dbReference type="ARBA" id="ARBA00022692"/>
    </source>
</evidence>
<feature type="coiled-coil region" evidence="13">
    <location>
        <begin position="40"/>
        <end position="88"/>
    </location>
</feature>
<comment type="function">
    <text evidence="11">Component of the F(0) channel, it forms part of the peripheral stalk, linking F(1) to F(0).</text>
</comment>
<comment type="similarity">
    <text evidence="11 12">Belongs to the ATPase B chain family.</text>
</comment>
<proteinExistence type="inferred from homology"/>
<keyword evidence="4 11" id="KW-0812">Transmembrane</keyword>
<dbReference type="CDD" id="cd06503">
    <property type="entry name" value="ATP-synt_Fo_b"/>
    <property type="match status" value="1"/>
</dbReference>
<sequence length="171" mass="19458">MNNVLLAEGFGLNTNIFETNLINLSVVIGVVVSFVGDALKSLLETRKQTILNNIQEANQRANEAQERLNQARAQLELAQKKAKEIREQGFLNAEREKNQCVRQTEEDILRLEEIKQITLKSQQQKARNQISQKVIDLALSQVKQKLQSSLDQVNHVSVNNFKIALFTNYRG</sequence>
<evidence type="ECO:0000256" key="8">
    <source>
        <dbReference type="ARBA" id="ARBA00023136"/>
    </source>
</evidence>
<dbReference type="GO" id="GO:0009535">
    <property type="term" value="C:chloroplast thylakoid membrane"/>
    <property type="evidence" value="ECO:0007669"/>
    <property type="project" value="UniProtKB-SubCell"/>
</dbReference>
<keyword evidence="6 11" id="KW-1133">Transmembrane helix</keyword>
<dbReference type="GO" id="GO:0045259">
    <property type="term" value="C:proton-transporting ATP synthase complex"/>
    <property type="evidence" value="ECO:0007669"/>
    <property type="project" value="UniProtKB-KW"/>
</dbReference>
<gene>
    <name evidence="11 14" type="primary">atpF</name>
</gene>
<evidence type="ECO:0000256" key="7">
    <source>
        <dbReference type="ARBA" id="ARBA00023065"/>
    </source>
</evidence>
<comment type="subunit">
    <text evidence="11">F-type ATPases have 2 components, F(1) - the catalytic core - and F(0) - the membrane proton channel. F(1) has five subunits: alpha(3), beta(3), gamma(1), delta(1), epsilon(1). F(0) has four main subunits: a(1), b(1), b'(1) and c(10-14). The alpha and beta chains form an alternating ring which encloses part of the gamma chain. F(1) is attached to F(0) by a central stalk formed by the gamma and epsilon chains, while a peripheral stalk is formed by the delta, b and b' chains.</text>
</comment>
<accession>A0A2Z4MAF4</accession>
<keyword evidence="3 11" id="KW-0138">CF(0)</keyword>
<keyword evidence="11" id="KW-0793">Thylakoid</keyword>
<dbReference type="EMBL" id="MG721902">
    <property type="protein sequence ID" value="AWX53458.1"/>
    <property type="molecule type" value="Genomic_DNA"/>
</dbReference>
<geneLocation type="chloroplast" evidence="14"/>
<dbReference type="PANTHER" id="PTHR34264">
    <property type="entry name" value="ATP SYNTHASE SUBUNIT B, CHLOROPLASTIC"/>
    <property type="match status" value="1"/>
</dbReference>
<evidence type="ECO:0000256" key="13">
    <source>
        <dbReference type="SAM" id="Coils"/>
    </source>
</evidence>
<dbReference type="AlphaFoldDB" id="A0A2Z4MAF4"/>
<keyword evidence="8 11" id="KW-0472">Membrane</keyword>
<organism evidence="14">
    <name type="scientific">Scotinosphaera sp. NIES-154</name>
    <dbReference type="NCBI Taxonomy" id="2249731"/>
    <lineage>
        <taxon>Eukaryota</taxon>
        <taxon>Viridiplantae</taxon>
        <taxon>Chlorophyta</taxon>
        <taxon>core chlorophytes</taxon>
        <taxon>Ulvophyceae</taxon>
        <taxon>Scotinosphaerales</taxon>
        <taxon>Scotinosphaeraceae</taxon>
        <taxon>Scotinosphaera</taxon>
    </lineage>
</organism>
<evidence type="ECO:0000256" key="9">
    <source>
        <dbReference type="ARBA" id="ARBA00023310"/>
    </source>
</evidence>
<evidence type="ECO:0000256" key="10">
    <source>
        <dbReference type="ARBA" id="ARBA00025198"/>
    </source>
</evidence>
<evidence type="ECO:0000313" key="14">
    <source>
        <dbReference type="EMBL" id="AWX53458.1"/>
    </source>
</evidence>
<comment type="miscellaneous">
    <text evidence="11">In plastids the F-type ATPase is also known as CF(1)CF(0).</text>
</comment>
<evidence type="ECO:0000256" key="5">
    <source>
        <dbReference type="ARBA" id="ARBA00022781"/>
    </source>
</evidence>
<dbReference type="InterPro" id="IPR002146">
    <property type="entry name" value="ATP_synth_b/b'su_bac/chlpt"/>
</dbReference>